<feature type="compositionally biased region" description="Low complexity" evidence="1">
    <location>
        <begin position="170"/>
        <end position="187"/>
    </location>
</feature>
<dbReference type="Pfam" id="PF13830">
    <property type="entry name" value="DUF4192"/>
    <property type="match status" value="2"/>
</dbReference>
<gene>
    <name evidence="2" type="ORF">GCM10025865_26410</name>
</gene>
<evidence type="ECO:0000313" key="3">
    <source>
        <dbReference type="Proteomes" id="UP001321475"/>
    </source>
</evidence>
<organism evidence="2 3">
    <name type="scientific">Paraoerskovia sediminicola</name>
    <dbReference type="NCBI Taxonomy" id="1138587"/>
    <lineage>
        <taxon>Bacteria</taxon>
        <taxon>Bacillati</taxon>
        <taxon>Actinomycetota</taxon>
        <taxon>Actinomycetes</taxon>
        <taxon>Micrococcales</taxon>
        <taxon>Cellulomonadaceae</taxon>
        <taxon>Paraoerskovia</taxon>
    </lineage>
</organism>
<reference evidence="3" key="1">
    <citation type="journal article" date="2019" name="Int. J. Syst. Evol. Microbiol.">
        <title>The Global Catalogue of Microorganisms (GCM) 10K type strain sequencing project: providing services to taxonomists for standard genome sequencing and annotation.</title>
        <authorList>
            <consortium name="The Broad Institute Genomics Platform"/>
            <consortium name="The Broad Institute Genome Sequencing Center for Infectious Disease"/>
            <person name="Wu L."/>
            <person name="Ma J."/>
        </authorList>
    </citation>
    <scope>NUCLEOTIDE SEQUENCE [LARGE SCALE GENOMIC DNA]</scope>
    <source>
        <strain evidence="3">NBRC 108565</strain>
    </source>
</reference>
<dbReference type="InterPro" id="IPR025447">
    <property type="entry name" value="DUF4192"/>
</dbReference>
<dbReference type="EMBL" id="AP027729">
    <property type="protein sequence ID" value="BDZ43342.1"/>
    <property type="molecule type" value="Genomic_DNA"/>
</dbReference>
<protein>
    <recommendedName>
        <fullName evidence="4">DUF4192 domain-containing protein</fullName>
    </recommendedName>
</protein>
<dbReference type="Proteomes" id="UP001321475">
    <property type="component" value="Chromosome"/>
</dbReference>
<sequence>MSYVPYRLGFEPRDSLVTVSVREGRRVGLVARVDLDDLLGRDGERLARLLAGHHVTDGASRVVLVGYSDRADDVAAAAEALTAALGSAPGAQETWVVSSRGYRELGCADGDCCPPEGRPLTDLQSTEISATMVLEGAAVAPSRAESFRIPTASTDRRRSALRAGRRWASRDGAPTAGPAGAAATDGTAGARWRTAGYETWCAAVAGARHGSHVARDGTSDADAAVLAAPVAGRLAVALTCVPVRDAVLLSLVPGTGDLARETARGATRGTLDAGTAAAMAAIVDPARGVPPDQRVVRPAVAVLTDVVAHATGTARVAPLTLLALLAWWCGDGGQANLRLEEALALDPEHRLALLLESALAAGVPPGWVRAQQ</sequence>
<evidence type="ECO:0008006" key="4">
    <source>
        <dbReference type="Google" id="ProtNLM"/>
    </source>
</evidence>
<feature type="region of interest" description="Disordered" evidence="1">
    <location>
        <begin position="153"/>
        <end position="187"/>
    </location>
</feature>
<evidence type="ECO:0000256" key="1">
    <source>
        <dbReference type="SAM" id="MobiDB-lite"/>
    </source>
</evidence>
<evidence type="ECO:0000313" key="2">
    <source>
        <dbReference type="EMBL" id="BDZ43342.1"/>
    </source>
</evidence>
<proteinExistence type="predicted"/>
<accession>A0ABN6XEJ2</accession>
<name>A0ABN6XEJ2_9CELL</name>
<keyword evidence="3" id="KW-1185">Reference proteome</keyword>